<dbReference type="EMBL" id="AP026978">
    <property type="protein sequence ID" value="BDU01038.1"/>
    <property type="molecule type" value="Genomic_DNA"/>
</dbReference>
<protein>
    <submittedName>
        <fullName evidence="1">Uncharacterized protein</fullName>
    </submittedName>
</protein>
<dbReference type="Proteomes" id="UP001317870">
    <property type="component" value="Chromosome"/>
</dbReference>
<accession>A0ABN6U6X9</accession>
<name>A0ABN6U6X9_9NOCA</name>
<gene>
    <name evidence="1" type="ORF">IFM12276_40660</name>
</gene>
<sequence>MSELASGPNLKRWTAWAHTKTRRARRHGRVHRPSQMTLLRRPVVRAEQSRTRQQFSFTAHLHLTVRARTVMPRPPAGHGSHVVIEQRSTTRSVLAYRHDTAVPGVGLGRPSSEPMRARAFGYERWDPQTRATPKLLPATRPPAVAVAASDRAEARLPAVCRKMIMRVAYGHRRIESPVRPTALPRNRPAVGVEVDRASRDVARRGVGIPGFGPVASSPSPALPPPVDLDGLTEQIVTRLDDRLTAHRERFGRAF</sequence>
<proteinExistence type="predicted"/>
<evidence type="ECO:0000313" key="1">
    <source>
        <dbReference type="EMBL" id="BDU01038.1"/>
    </source>
</evidence>
<keyword evidence="2" id="KW-1185">Reference proteome</keyword>
<reference evidence="1 2" key="1">
    <citation type="submission" date="2022-11" db="EMBL/GenBank/DDBJ databases">
        <title>Genome Sequencing of Nocardia sp. ON39_IFM12276 and assembly.</title>
        <authorList>
            <person name="Shimojima M."/>
            <person name="Toyokawa M."/>
            <person name="Uesaka K."/>
        </authorList>
    </citation>
    <scope>NUCLEOTIDE SEQUENCE [LARGE SCALE GENOMIC DNA]</scope>
    <source>
        <strain evidence="1 2">IFM 12276</strain>
    </source>
</reference>
<evidence type="ECO:0000313" key="2">
    <source>
        <dbReference type="Proteomes" id="UP001317870"/>
    </source>
</evidence>
<organism evidence="1 2">
    <name type="scientific">Nocardia sputorum</name>
    <dbReference type="NCBI Taxonomy" id="2984338"/>
    <lineage>
        <taxon>Bacteria</taxon>
        <taxon>Bacillati</taxon>
        <taxon>Actinomycetota</taxon>
        <taxon>Actinomycetes</taxon>
        <taxon>Mycobacteriales</taxon>
        <taxon>Nocardiaceae</taxon>
        <taxon>Nocardia</taxon>
    </lineage>
</organism>